<feature type="transmembrane region" description="Helical" evidence="1">
    <location>
        <begin position="14"/>
        <end position="34"/>
    </location>
</feature>
<dbReference type="EMBL" id="KB206474">
    <property type="protein sequence ID" value="ELP91316.1"/>
    <property type="molecule type" value="Genomic_DNA"/>
</dbReference>
<dbReference type="KEGG" id="eiv:EIN_153230"/>
<accession>A0A0A1UER4</accession>
<dbReference type="Proteomes" id="UP000014680">
    <property type="component" value="Unassembled WGS sequence"/>
</dbReference>
<keyword evidence="1" id="KW-0812">Transmembrane</keyword>
<gene>
    <name evidence="2" type="ORF">EIN_153230</name>
</gene>
<dbReference type="AlphaFoldDB" id="A0A0A1UER4"/>
<feature type="transmembrane region" description="Helical" evidence="1">
    <location>
        <begin position="212"/>
        <end position="231"/>
    </location>
</feature>
<protein>
    <submittedName>
        <fullName evidence="2">Uncharacterized protein</fullName>
    </submittedName>
</protein>
<evidence type="ECO:0000313" key="2">
    <source>
        <dbReference type="EMBL" id="ELP91316.1"/>
    </source>
</evidence>
<keyword evidence="3" id="KW-1185">Reference proteome</keyword>
<name>A0A0A1UER4_ENTIV</name>
<evidence type="ECO:0000313" key="3">
    <source>
        <dbReference type="Proteomes" id="UP000014680"/>
    </source>
</evidence>
<feature type="transmembrane region" description="Helical" evidence="1">
    <location>
        <begin position="46"/>
        <end position="68"/>
    </location>
</feature>
<evidence type="ECO:0000256" key="1">
    <source>
        <dbReference type="SAM" id="Phobius"/>
    </source>
</evidence>
<dbReference type="VEuPathDB" id="AmoebaDB:EIN_153230"/>
<keyword evidence="1" id="KW-1133">Transmembrane helix</keyword>
<reference evidence="2 3" key="1">
    <citation type="submission" date="2012-10" db="EMBL/GenBank/DDBJ databases">
        <authorList>
            <person name="Zafar N."/>
            <person name="Inman J."/>
            <person name="Hall N."/>
            <person name="Lorenzi H."/>
            <person name="Caler E."/>
        </authorList>
    </citation>
    <scope>NUCLEOTIDE SEQUENCE [LARGE SCALE GENOMIC DNA]</scope>
    <source>
        <strain evidence="2 3">IP1</strain>
    </source>
</reference>
<feature type="transmembrane region" description="Helical" evidence="1">
    <location>
        <begin position="115"/>
        <end position="135"/>
    </location>
</feature>
<dbReference type="GeneID" id="14890152"/>
<dbReference type="RefSeq" id="XP_004258087.1">
    <property type="nucleotide sequence ID" value="XM_004258039.1"/>
</dbReference>
<feature type="transmembrane region" description="Helical" evidence="1">
    <location>
        <begin position="151"/>
        <end position="177"/>
    </location>
</feature>
<sequence length="294" mass="33482">MVSGISIGVLVTKFILDLSVVTIGVFGVFSMFYFKIETKSNMKGYVVVVMLLNIFSCLQVIFSTIYLAQENQNVCNFEAAFINFVQYAQLLWLLTTAVEFLLAQMELVVKSVKRSLVTHVVIWTFCFCISIPVYMKPCALEFATCVPTTNGIRWGVCIVPEFIMCFLIIGVSCAMFVHKSMQYTGLISFITFWTLRDGETQEIAKNALLNSLFYIVLGLTEMQTPFTLMFQRVLPTPISVIKTLFLASTDAWCCLVTVIYFSYLFGFLHQWQTIVKNFEKKRNSATDLENIHLL</sequence>
<feature type="transmembrane region" description="Helical" evidence="1">
    <location>
        <begin position="243"/>
        <end position="268"/>
    </location>
</feature>
<dbReference type="OMA" id="ICHFEAS"/>
<proteinExistence type="predicted"/>
<feature type="transmembrane region" description="Helical" evidence="1">
    <location>
        <begin position="80"/>
        <end position="103"/>
    </location>
</feature>
<keyword evidence="1" id="KW-0472">Membrane</keyword>
<dbReference type="OrthoDB" id="27414at2759"/>
<organism evidence="2 3">
    <name type="scientific">Entamoeba invadens IP1</name>
    <dbReference type="NCBI Taxonomy" id="370355"/>
    <lineage>
        <taxon>Eukaryota</taxon>
        <taxon>Amoebozoa</taxon>
        <taxon>Evosea</taxon>
        <taxon>Archamoebae</taxon>
        <taxon>Mastigamoebida</taxon>
        <taxon>Entamoebidae</taxon>
        <taxon>Entamoeba</taxon>
    </lineage>
</organism>